<dbReference type="AlphaFoldDB" id="X1JTA5"/>
<feature type="non-terminal residue" evidence="1">
    <location>
        <position position="1"/>
    </location>
</feature>
<organism evidence="1">
    <name type="scientific">marine sediment metagenome</name>
    <dbReference type="NCBI Taxonomy" id="412755"/>
    <lineage>
        <taxon>unclassified sequences</taxon>
        <taxon>metagenomes</taxon>
        <taxon>ecological metagenomes</taxon>
    </lineage>
</organism>
<proteinExistence type="predicted"/>
<dbReference type="EMBL" id="BARU01039756">
    <property type="protein sequence ID" value="GAH84655.1"/>
    <property type="molecule type" value="Genomic_DNA"/>
</dbReference>
<accession>X1JTA5</accession>
<name>X1JTA5_9ZZZZ</name>
<evidence type="ECO:0000313" key="1">
    <source>
        <dbReference type="EMBL" id="GAH84655.1"/>
    </source>
</evidence>
<sequence length="238" mass="26813">GELLCVGSNPHKYFIIWLDLYDNSTYGALVFSEEESPVKFLISDLSSKKAVISWADSLFVIVYQTEDGKIRASRFDNKGVDIDNEDLYIASGKTSGGIDIAFCDEGGIIVWNQNGIQCARLSKEFKLLGRTGFTSFPLTKKNGWRPKICYGDGVFFLVYSTGDLYGERVRFDGTIIDQPSILLCQDPGYVTANSFNIAFDGEQFLIVFRDDRYGNREGDITLIKFDQQENIEFETISK</sequence>
<gene>
    <name evidence="1" type="ORF">S03H2_61587</name>
</gene>
<reference evidence="1" key="1">
    <citation type="journal article" date="2014" name="Front. Microbiol.">
        <title>High frequency of phylogenetically diverse reductive dehalogenase-homologous genes in deep subseafloor sedimentary metagenomes.</title>
        <authorList>
            <person name="Kawai M."/>
            <person name="Futagami T."/>
            <person name="Toyoda A."/>
            <person name="Takaki Y."/>
            <person name="Nishi S."/>
            <person name="Hori S."/>
            <person name="Arai W."/>
            <person name="Tsubouchi T."/>
            <person name="Morono Y."/>
            <person name="Uchiyama I."/>
            <person name="Ito T."/>
            <person name="Fujiyama A."/>
            <person name="Inagaki F."/>
            <person name="Takami H."/>
        </authorList>
    </citation>
    <scope>NUCLEOTIDE SEQUENCE</scope>
    <source>
        <strain evidence="1">Expedition CK06-06</strain>
    </source>
</reference>
<protein>
    <submittedName>
        <fullName evidence="1">Uncharacterized protein</fullName>
    </submittedName>
</protein>
<feature type="non-terminal residue" evidence="1">
    <location>
        <position position="238"/>
    </location>
</feature>
<comment type="caution">
    <text evidence="1">The sequence shown here is derived from an EMBL/GenBank/DDBJ whole genome shotgun (WGS) entry which is preliminary data.</text>
</comment>